<dbReference type="PANTHER" id="PTHR30336:SF18">
    <property type="entry name" value="MEMBRANE PROTEIN"/>
    <property type="match status" value="1"/>
</dbReference>
<organism evidence="3 4">
    <name type="scientific">Lysinibacillus odysseyi 34hs-1 = NBRC 100172</name>
    <dbReference type="NCBI Taxonomy" id="1220589"/>
    <lineage>
        <taxon>Bacteria</taxon>
        <taxon>Bacillati</taxon>
        <taxon>Bacillota</taxon>
        <taxon>Bacilli</taxon>
        <taxon>Bacillales</taxon>
        <taxon>Bacillaceae</taxon>
        <taxon>Lysinibacillus</taxon>
    </lineage>
</organism>
<evidence type="ECO:0000259" key="2">
    <source>
        <dbReference type="Pfam" id="PF02698"/>
    </source>
</evidence>
<reference evidence="3 4" key="1">
    <citation type="submission" date="2014-02" db="EMBL/GenBank/DDBJ databases">
        <title>Draft genome sequence of Lysinibacillus odysseyi NBRC 100172.</title>
        <authorList>
            <person name="Zhang F."/>
            <person name="Wang G."/>
            <person name="Zhang L."/>
        </authorList>
    </citation>
    <scope>NUCLEOTIDE SEQUENCE [LARGE SCALE GENOMIC DNA]</scope>
    <source>
        <strain evidence="3 4">NBRC 100172</strain>
    </source>
</reference>
<dbReference type="InterPro" id="IPR003848">
    <property type="entry name" value="DUF218"/>
</dbReference>
<dbReference type="AlphaFoldDB" id="A0A0A3IG46"/>
<comment type="caution">
    <text evidence="3">The sequence shown here is derived from an EMBL/GenBank/DDBJ whole genome shotgun (WGS) entry which is preliminary data.</text>
</comment>
<gene>
    <name evidence="3" type="ORF">CD32_13645</name>
</gene>
<dbReference type="STRING" id="1220589.CD32_13645"/>
<feature type="domain" description="DUF218" evidence="2">
    <location>
        <begin position="165"/>
        <end position="313"/>
    </location>
</feature>
<keyword evidence="4" id="KW-1185">Reference proteome</keyword>
<keyword evidence="1" id="KW-0472">Membrane</keyword>
<dbReference type="CDD" id="cd06259">
    <property type="entry name" value="YdcF-like"/>
    <property type="match status" value="1"/>
</dbReference>
<feature type="transmembrane region" description="Helical" evidence="1">
    <location>
        <begin position="54"/>
        <end position="84"/>
    </location>
</feature>
<dbReference type="FunFam" id="3.40.50.620:FF:000150">
    <property type="entry name" value="Integral membrane protein"/>
    <property type="match status" value="1"/>
</dbReference>
<protein>
    <submittedName>
        <fullName evidence="3">Membrane protein</fullName>
    </submittedName>
</protein>
<accession>A0A0A3IG46</accession>
<dbReference type="eggNOG" id="COG1434">
    <property type="taxonomic scope" value="Bacteria"/>
</dbReference>
<feature type="transmembrane region" description="Helical" evidence="1">
    <location>
        <begin position="96"/>
        <end position="118"/>
    </location>
</feature>
<proteinExistence type="predicted"/>
<dbReference type="PANTHER" id="PTHR30336">
    <property type="entry name" value="INNER MEMBRANE PROTEIN, PROBABLE PERMEASE"/>
    <property type="match status" value="1"/>
</dbReference>
<dbReference type="GO" id="GO:0043164">
    <property type="term" value="P:Gram-negative-bacterium-type cell wall biogenesis"/>
    <property type="evidence" value="ECO:0007669"/>
    <property type="project" value="TreeGrafter"/>
</dbReference>
<dbReference type="EMBL" id="JPVP01000057">
    <property type="protein sequence ID" value="KGR83746.1"/>
    <property type="molecule type" value="Genomic_DNA"/>
</dbReference>
<evidence type="ECO:0000313" key="4">
    <source>
        <dbReference type="Proteomes" id="UP000030437"/>
    </source>
</evidence>
<dbReference type="RefSeq" id="WP_036155548.1">
    <property type="nucleotide sequence ID" value="NZ_AVCX01000004.1"/>
</dbReference>
<keyword evidence="1" id="KW-1133">Transmembrane helix</keyword>
<dbReference type="InterPro" id="IPR014729">
    <property type="entry name" value="Rossmann-like_a/b/a_fold"/>
</dbReference>
<dbReference type="GO" id="GO:0000270">
    <property type="term" value="P:peptidoglycan metabolic process"/>
    <property type="evidence" value="ECO:0007669"/>
    <property type="project" value="TreeGrafter"/>
</dbReference>
<feature type="transmembrane region" description="Helical" evidence="1">
    <location>
        <begin position="29"/>
        <end position="48"/>
    </location>
</feature>
<dbReference type="OrthoDB" id="9782395at2"/>
<keyword evidence="1" id="KW-0812">Transmembrane</keyword>
<feature type="transmembrane region" description="Helical" evidence="1">
    <location>
        <begin position="323"/>
        <end position="343"/>
    </location>
</feature>
<dbReference type="GO" id="GO:0005886">
    <property type="term" value="C:plasma membrane"/>
    <property type="evidence" value="ECO:0007669"/>
    <property type="project" value="TreeGrafter"/>
</dbReference>
<name>A0A0A3IG46_9BACI</name>
<feature type="transmembrane region" description="Helical" evidence="1">
    <location>
        <begin position="130"/>
        <end position="155"/>
    </location>
</feature>
<dbReference type="Proteomes" id="UP000030437">
    <property type="component" value="Unassembled WGS sequence"/>
</dbReference>
<feature type="transmembrane region" description="Helical" evidence="1">
    <location>
        <begin position="6"/>
        <end position="22"/>
    </location>
</feature>
<dbReference type="InterPro" id="IPR051599">
    <property type="entry name" value="Cell_Envelope_Assoc"/>
</dbReference>
<evidence type="ECO:0000256" key="1">
    <source>
        <dbReference type="SAM" id="Phobius"/>
    </source>
</evidence>
<evidence type="ECO:0000313" key="3">
    <source>
        <dbReference type="EMBL" id="KGR83746.1"/>
    </source>
</evidence>
<dbReference type="Gene3D" id="3.40.50.620">
    <property type="entry name" value="HUPs"/>
    <property type="match status" value="1"/>
</dbReference>
<dbReference type="Pfam" id="PF02698">
    <property type="entry name" value="DUF218"/>
    <property type="match status" value="1"/>
</dbReference>
<sequence length="347" mass="39361">MLITGIITLTLFLVFLGFYLTDPRRMINGFLFNLFFCSLLLFCGYVGFSSGNRILIIIALIPMVFLFFISTFGLFALGIGLFLNGRTLLKKESRRFSNSLALILGVFLLLLFLFQIISPERFLSPELRPLYAGISLIMVYFFLHITNFLTAYILYQFNKPKYNQDFIIVLGSGLINDKVPPLLASRINKAIEFYRKQAAANFPPILLFSGGQGVDENLPEAEAMQKYAVEKGIPPEHTLTETESVNTLQNMLYSKRVMDSIKGDKYNSIFTTNNFHLFRASLYAKMAGLKSQGIGSKTAFYYWPNAMIREYIAIVVMQRKRHIAVVVTILGGSILLTLMNVLFMKLV</sequence>